<reference evidence="18 19" key="1">
    <citation type="submission" date="2020-08" db="EMBL/GenBank/DDBJ databases">
        <title>Whole genome shotgun sequence of Actinoplanes ianthinogenes NBRC 13996.</title>
        <authorList>
            <person name="Komaki H."/>
            <person name="Tamura T."/>
        </authorList>
    </citation>
    <scope>NUCLEOTIDE SEQUENCE [LARGE SCALE GENOMIC DNA]</scope>
    <source>
        <strain evidence="18 19">NBRC 13996</strain>
    </source>
</reference>
<evidence type="ECO:0000256" key="13">
    <source>
        <dbReference type="ARBA" id="ARBA00024827"/>
    </source>
</evidence>
<dbReference type="Gene3D" id="1.20.5.1930">
    <property type="match status" value="1"/>
</dbReference>
<dbReference type="Proteomes" id="UP000676967">
    <property type="component" value="Chromosome"/>
</dbReference>
<dbReference type="InterPro" id="IPR004358">
    <property type="entry name" value="Sig_transdc_His_kin-like_C"/>
</dbReference>
<feature type="domain" description="Histidine kinase/HSP90-like ATPase" evidence="16">
    <location>
        <begin position="262"/>
        <end position="349"/>
    </location>
</feature>
<comment type="catalytic activity">
    <reaction evidence="1">
        <text>ATP + protein L-histidine = ADP + protein N-phospho-L-histidine.</text>
        <dbReference type="EC" id="2.7.13.3"/>
    </reaction>
</comment>
<keyword evidence="6" id="KW-0479">Metal-binding</keyword>
<dbReference type="RefSeq" id="WP_189335015.1">
    <property type="nucleotide sequence ID" value="NZ_AP023356.1"/>
</dbReference>
<feature type="transmembrane region" description="Helical" evidence="15">
    <location>
        <begin position="118"/>
        <end position="139"/>
    </location>
</feature>
<evidence type="ECO:0000256" key="1">
    <source>
        <dbReference type="ARBA" id="ARBA00000085"/>
    </source>
</evidence>
<keyword evidence="19" id="KW-1185">Reference proteome</keyword>
<evidence type="ECO:0000313" key="19">
    <source>
        <dbReference type="Proteomes" id="UP000676967"/>
    </source>
</evidence>
<keyword evidence="6" id="KW-0004">4Fe-4S</keyword>
<dbReference type="PRINTS" id="PR00344">
    <property type="entry name" value="BCTRLSENSOR"/>
</dbReference>
<evidence type="ECO:0000256" key="5">
    <source>
        <dbReference type="ARBA" id="ARBA00017322"/>
    </source>
</evidence>
<evidence type="ECO:0000256" key="7">
    <source>
        <dbReference type="ARBA" id="ARBA00022490"/>
    </source>
</evidence>
<keyword evidence="15" id="KW-0472">Membrane</keyword>
<evidence type="ECO:0000256" key="6">
    <source>
        <dbReference type="ARBA" id="ARBA00022485"/>
    </source>
</evidence>
<name>A0ABM7M6A0_9ACTN</name>
<comment type="cofactor">
    <cofactor evidence="2">
        <name>[4Fe-4S] cluster</name>
        <dbReference type="ChEBI" id="CHEBI:49883"/>
    </cofactor>
</comment>
<keyword evidence="15" id="KW-1133">Transmembrane helix</keyword>
<dbReference type="EC" id="2.7.13.3" evidence="4"/>
<feature type="domain" description="Signal transduction histidine kinase subgroup 3 dimerisation and phosphoacceptor" evidence="17">
    <location>
        <begin position="164"/>
        <end position="228"/>
    </location>
</feature>
<keyword evidence="7" id="KW-0963">Cytoplasm</keyword>
<evidence type="ECO:0000256" key="8">
    <source>
        <dbReference type="ARBA" id="ARBA00022679"/>
    </source>
</evidence>
<keyword evidence="8" id="KW-0808">Transferase</keyword>
<dbReference type="CDD" id="cd16917">
    <property type="entry name" value="HATPase_UhpB-NarQ-NarX-like"/>
    <property type="match status" value="1"/>
</dbReference>
<dbReference type="Pfam" id="PF02518">
    <property type="entry name" value="HATPase_c"/>
    <property type="match status" value="1"/>
</dbReference>
<gene>
    <name evidence="18" type="ORF">Aiant_78320</name>
</gene>
<dbReference type="InterPro" id="IPR036890">
    <property type="entry name" value="HATPase_C_sf"/>
</dbReference>
<evidence type="ECO:0000259" key="16">
    <source>
        <dbReference type="Pfam" id="PF02518"/>
    </source>
</evidence>
<feature type="transmembrane region" description="Helical" evidence="15">
    <location>
        <begin position="59"/>
        <end position="77"/>
    </location>
</feature>
<evidence type="ECO:0000256" key="10">
    <source>
        <dbReference type="ARBA" id="ARBA00023004"/>
    </source>
</evidence>
<keyword evidence="11" id="KW-0902">Two-component regulatory system</keyword>
<evidence type="ECO:0000259" key="17">
    <source>
        <dbReference type="Pfam" id="PF07730"/>
    </source>
</evidence>
<proteinExistence type="predicted"/>
<feature type="transmembrane region" description="Helical" evidence="15">
    <location>
        <begin position="83"/>
        <end position="106"/>
    </location>
</feature>
<dbReference type="EMBL" id="AP023356">
    <property type="protein sequence ID" value="BCJ47175.1"/>
    <property type="molecule type" value="Genomic_DNA"/>
</dbReference>
<evidence type="ECO:0000313" key="18">
    <source>
        <dbReference type="EMBL" id="BCJ47175.1"/>
    </source>
</evidence>
<evidence type="ECO:0000256" key="12">
    <source>
        <dbReference type="ARBA" id="ARBA00023014"/>
    </source>
</evidence>
<evidence type="ECO:0000256" key="4">
    <source>
        <dbReference type="ARBA" id="ARBA00012438"/>
    </source>
</evidence>
<dbReference type="InterPro" id="IPR003594">
    <property type="entry name" value="HATPase_dom"/>
</dbReference>
<evidence type="ECO:0000256" key="15">
    <source>
        <dbReference type="SAM" id="Phobius"/>
    </source>
</evidence>
<accession>A0ABM7M6A0</accession>
<evidence type="ECO:0000256" key="9">
    <source>
        <dbReference type="ARBA" id="ARBA00022777"/>
    </source>
</evidence>
<protein>
    <recommendedName>
        <fullName evidence="5">Oxygen sensor histidine kinase NreB</fullName>
        <ecNumber evidence="4">2.7.13.3</ecNumber>
    </recommendedName>
    <alternativeName>
        <fullName evidence="14">Nitrogen regulation protein B</fullName>
    </alternativeName>
</protein>
<organism evidence="18 19">
    <name type="scientific">Actinoplanes ianthinogenes</name>
    <dbReference type="NCBI Taxonomy" id="122358"/>
    <lineage>
        <taxon>Bacteria</taxon>
        <taxon>Bacillati</taxon>
        <taxon>Actinomycetota</taxon>
        <taxon>Actinomycetes</taxon>
        <taxon>Micromonosporales</taxon>
        <taxon>Micromonosporaceae</taxon>
        <taxon>Actinoplanes</taxon>
    </lineage>
</organism>
<dbReference type="SUPFAM" id="SSF55874">
    <property type="entry name" value="ATPase domain of HSP90 chaperone/DNA topoisomerase II/histidine kinase"/>
    <property type="match status" value="1"/>
</dbReference>
<dbReference type="PANTHER" id="PTHR24421">
    <property type="entry name" value="NITRATE/NITRITE SENSOR PROTEIN NARX-RELATED"/>
    <property type="match status" value="1"/>
</dbReference>
<feature type="transmembrane region" description="Helical" evidence="15">
    <location>
        <begin position="27"/>
        <end position="47"/>
    </location>
</feature>
<evidence type="ECO:0000256" key="11">
    <source>
        <dbReference type="ARBA" id="ARBA00023012"/>
    </source>
</evidence>
<comment type="subcellular location">
    <subcellularLocation>
        <location evidence="3">Cytoplasm</location>
    </subcellularLocation>
</comment>
<dbReference type="InterPro" id="IPR011712">
    <property type="entry name" value="Sig_transdc_His_kin_sub3_dim/P"/>
</dbReference>
<dbReference type="InterPro" id="IPR050482">
    <property type="entry name" value="Sensor_HK_TwoCompSys"/>
</dbReference>
<comment type="function">
    <text evidence="13">Member of the two-component regulatory system NreB/NreC involved in the control of dissimilatory nitrate/nitrite reduction in response to oxygen. NreB functions as a direct oxygen sensor histidine kinase which is autophosphorylated, in the absence of oxygen, probably at the conserved histidine residue, and transfers its phosphate group probably to a conserved aspartate residue of NreC. NreB/NreC activates the expression of the nitrate (narGHJI) and nitrite (nir) reductase operons, as well as the putative nitrate transporter gene narT.</text>
</comment>
<keyword evidence="10" id="KW-0408">Iron</keyword>
<evidence type="ECO:0000256" key="3">
    <source>
        <dbReference type="ARBA" id="ARBA00004496"/>
    </source>
</evidence>
<keyword evidence="15" id="KW-0812">Transmembrane</keyword>
<sequence>MERFLWLLTAGAYGVLVLECVAHPQPWPGIVTGAIFAALVVLGTWWLPGRAWGWRAGYFVLQGALGLLMFGAAHASWGGTLLLIVLVVQAVLLLPLPAAALVAVAVPFGHVGMDWGAGLREGSGMLVAALFALVVTLLLRREQQTRQELAAANAQLAELATTRERNRVARDIHDGLGHHLTTLQMQIRAGRALLERDPGRANEMLAQAEEQALEALSEVRRSVAALRTDLPVRERLARLVSQAGPWIHLEIRGTPRSLPVDVEEALYRAAQEGLTNVRRHARATRADVLLDYLPGEVRMVVGDDGCGAAPGESGGFGLTGLRERVAELGGVVALDSVPGQGSTLTVTAPA</sequence>
<dbReference type="Gene3D" id="3.30.565.10">
    <property type="entry name" value="Histidine kinase-like ATPase, C-terminal domain"/>
    <property type="match status" value="1"/>
</dbReference>
<keyword evidence="12" id="KW-0411">Iron-sulfur</keyword>
<evidence type="ECO:0000256" key="14">
    <source>
        <dbReference type="ARBA" id="ARBA00030800"/>
    </source>
</evidence>
<keyword evidence="9" id="KW-0418">Kinase</keyword>
<dbReference type="Pfam" id="PF07730">
    <property type="entry name" value="HisKA_3"/>
    <property type="match status" value="1"/>
</dbReference>
<evidence type="ECO:0000256" key="2">
    <source>
        <dbReference type="ARBA" id="ARBA00001966"/>
    </source>
</evidence>